<dbReference type="AlphaFoldDB" id="A0A939EV28"/>
<evidence type="ECO:0000259" key="1">
    <source>
        <dbReference type="Pfam" id="PF08450"/>
    </source>
</evidence>
<feature type="domain" description="SMP-30/Gluconolactonase/LRE-like region" evidence="1">
    <location>
        <begin position="60"/>
        <end position="282"/>
    </location>
</feature>
<protein>
    <submittedName>
        <fullName evidence="2">SMP-30/gluconolactonase/LRE family protein</fullName>
    </submittedName>
</protein>
<dbReference type="Proteomes" id="UP000664144">
    <property type="component" value="Unassembled WGS sequence"/>
</dbReference>
<name>A0A939EV28_9BACT</name>
<accession>A0A939EV28</accession>
<comment type="caution">
    <text evidence="2">The sequence shown here is derived from an EMBL/GenBank/DDBJ whole genome shotgun (WGS) entry which is preliminary data.</text>
</comment>
<dbReference type="RefSeq" id="WP_206983052.1">
    <property type="nucleotide sequence ID" value="NZ_JAFLQZ010000003.1"/>
</dbReference>
<dbReference type="PANTHER" id="PTHR31460">
    <property type="match status" value="1"/>
</dbReference>
<evidence type="ECO:0000313" key="3">
    <source>
        <dbReference type="Proteomes" id="UP000664144"/>
    </source>
</evidence>
<dbReference type="SUPFAM" id="SSF101898">
    <property type="entry name" value="NHL repeat"/>
    <property type="match status" value="1"/>
</dbReference>
<sequence length="333" mass="35151">MMHSFLPFPAKQFALPRFVRVAAVLAGLALVLPGCSDDDDTSADPAGPDKITVPQARLHPEGIQYDEAGKRFFVSSRTQGRIGTVTDDSTYTQFADDSRLVSTIGLNLDASRNRLLVAVSDNGANTSRSTAATLRQLAALAIYNTTNGTLSNFINLGTLKAGNHFANDIAVDSQGNAYITDSLSPIIYQVTPQGIASIFLENAQLSGGTGFGLNGIVFHPDGYLLVAKANDGALFKVPITNPTGFTRVTTSQSLTGADGLLLVDNRTLLVVSGSQQTVFRISSSDGWANASSAGSFATGAVSPTTITRRGTDAYVLYPYQATSPRFAIVKAKF</sequence>
<reference evidence="2" key="1">
    <citation type="submission" date="2021-03" db="EMBL/GenBank/DDBJ databases">
        <authorList>
            <person name="Kim M.K."/>
        </authorList>
    </citation>
    <scope>NUCLEOTIDE SEQUENCE</scope>
    <source>
        <strain evidence="2">BT186</strain>
    </source>
</reference>
<gene>
    <name evidence="2" type="ORF">J0X19_06960</name>
</gene>
<dbReference type="InterPro" id="IPR011042">
    <property type="entry name" value="6-blade_b-propeller_TolB-like"/>
</dbReference>
<dbReference type="InterPro" id="IPR053224">
    <property type="entry name" value="Sensory_adhesion_molecule"/>
</dbReference>
<dbReference type="Gene3D" id="2.120.10.30">
    <property type="entry name" value="TolB, C-terminal domain"/>
    <property type="match status" value="1"/>
</dbReference>
<dbReference type="EMBL" id="JAFLQZ010000003">
    <property type="protein sequence ID" value="MBO0357679.1"/>
    <property type="molecule type" value="Genomic_DNA"/>
</dbReference>
<organism evidence="2 3">
    <name type="scientific">Hymenobacter telluris</name>
    <dbReference type="NCBI Taxonomy" id="2816474"/>
    <lineage>
        <taxon>Bacteria</taxon>
        <taxon>Pseudomonadati</taxon>
        <taxon>Bacteroidota</taxon>
        <taxon>Cytophagia</taxon>
        <taxon>Cytophagales</taxon>
        <taxon>Hymenobacteraceae</taxon>
        <taxon>Hymenobacter</taxon>
    </lineage>
</organism>
<proteinExistence type="predicted"/>
<evidence type="ECO:0000313" key="2">
    <source>
        <dbReference type="EMBL" id="MBO0357679.1"/>
    </source>
</evidence>
<dbReference type="InterPro" id="IPR013658">
    <property type="entry name" value="SGL"/>
</dbReference>
<keyword evidence="3" id="KW-1185">Reference proteome</keyword>
<dbReference type="Pfam" id="PF08450">
    <property type="entry name" value="SGL"/>
    <property type="match status" value="1"/>
</dbReference>
<dbReference type="PANTHER" id="PTHR31460:SF3">
    <property type="entry name" value="MESOCENTIN"/>
    <property type="match status" value="1"/>
</dbReference>